<keyword evidence="2" id="KW-1185">Reference proteome</keyword>
<protein>
    <submittedName>
        <fullName evidence="1">DUF4828 domain-containing protein</fullName>
    </submittedName>
</protein>
<evidence type="ECO:0000313" key="1">
    <source>
        <dbReference type="EMBL" id="MBP1043705.1"/>
    </source>
</evidence>
<accession>A0A940PF55</accession>
<dbReference type="Proteomes" id="UP000674938">
    <property type="component" value="Unassembled WGS sequence"/>
</dbReference>
<dbReference type="Pfam" id="PF16110">
    <property type="entry name" value="DUF4828"/>
    <property type="match status" value="1"/>
</dbReference>
<organism evidence="1 2">
    <name type="scientific">Vagococcus allomyrinae</name>
    <dbReference type="NCBI Taxonomy" id="2794353"/>
    <lineage>
        <taxon>Bacteria</taxon>
        <taxon>Bacillati</taxon>
        <taxon>Bacillota</taxon>
        <taxon>Bacilli</taxon>
        <taxon>Lactobacillales</taxon>
        <taxon>Enterococcaceae</taxon>
        <taxon>Vagococcus</taxon>
    </lineage>
</organism>
<dbReference type="RefSeq" id="WP_209531518.1">
    <property type="nucleotide sequence ID" value="NZ_JAEEGA010000018.1"/>
</dbReference>
<gene>
    <name evidence="1" type="ORF">I6N95_22000</name>
</gene>
<evidence type="ECO:0000313" key="2">
    <source>
        <dbReference type="Proteomes" id="UP000674938"/>
    </source>
</evidence>
<dbReference type="InterPro" id="IPR032254">
    <property type="entry name" value="DUF4828"/>
</dbReference>
<reference evidence="1" key="1">
    <citation type="submission" date="2020-12" db="EMBL/GenBank/DDBJ databases">
        <title>Vagococcus allomyrinae sp. nov. and Enterococcus lavae sp. nov., isolated from the larvae of Allomyrina dichotoma.</title>
        <authorList>
            <person name="Lee S.D."/>
        </authorList>
    </citation>
    <scope>NUCLEOTIDE SEQUENCE</scope>
    <source>
        <strain evidence="1">BWB3-3</strain>
    </source>
</reference>
<name>A0A940PF55_9ENTE</name>
<dbReference type="EMBL" id="JAEEGA010000018">
    <property type="protein sequence ID" value="MBP1043705.1"/>
    <property type="molecule type" value="Genomic_DNA"/>
</dbReference>
<sequence>MAKKHWSVFLGLSLVAGVASSLLLKRNKDSQATLPQHYQGTWWFIDQQQKVQHSLEVLPDFSLKIDGRPLPAELLELTAERLVLQDQYGYHLVINCRLQEPVDFYDEANDSTYLLEKKP</sequence>
<comment type="caution">
    <text evidence="1">The sequence shown here is derived from an EMBL/GenBank/DDBJ whole genome shotgun (WGS) entry which is preliminary data.</text>
</comment>
<dbReference type="AlphaFoldDB" id="A0A940PF55"/>
<proteinExistence type="predicted"/>